<dbReference type="PANTHER" id="PTHR37507:SF2">
    <property type="entry name" value="SPORULATION PROTEIN YDCC"/>
    <property type="match status" value="1"/>
</dbReference>
<sequence length="381" mass="42221">MMEMKDGSAMSADDFPPSRLVAMLGALLLVFSAVTGAAAMAAPIGSTPTADGPSDVSDTSGEEIVDTFKQRVDSIDTLVMTKTTKMTMNGNQTSTTETKLWVDFETDRIRREVAESSSGSETITVRNETGTITYRPDENQYNTYDVGSNVSTIATRMVGSAEFEYEASETVDGNEVYRLRAIPNTTADRNADVTGTVWVDTETYFPTKVTVDTDTERMNYTMTMQFSNVSLNDDLSDSRFTIDIPANASEPEPPHHERHTFDSLSDVRSEAEISVPSPEVPDEYEYESAYLTESDDYSVVRLRYTNGSDGEVSLSKRTDTGYNYSDNDEFEAVDIGNQTGWYNKFDGTSMLIWESANHTYTLYGDLSESETIEIAEPIEVE</sequence>
<dbReference type="PANTHER" id="PTHR37507">
    <property type="entry name" value="SPORULATION PROTEIN YDCC"/>
    <property type="match status" value="1"/>
</dbReference>
<dbReference type="Pfam" id="PF14285">
    <property type="entry name" value="DUF4367"/>
    <property type="match status" value="1"/>
</dbReference>
<evidence type="ECO:0000259" key="2">
    <source>
        <dbReference type="Pfam" id="PF14285"/>
    </source>
</evidence>
<dbReference type="InterPro" id="IPR019207">
    <property type="entry name" value="DUF2092"/>
</dbReference>
<accession>A0A1H8S6I9</accession>
<dbReference type="InterPro" id="IPR029046">
    <property type="entry name" value="LolA/LolB/LppX"/>
</dbReference>
<reference evidence="4" key="1">
    <citation type="submission" date="2016-10" db="EMBL/GenBank/DDBJ databases">
        <authorList>
            <person name="Varghese N."/>
            <person name="Submissions S."/>
        </authorList>
    </citation>
    <scope>NUCLEOTIDE SEQUENCE [LARGE SCALE GENOMIC DNA]</scope>
    <source>
        <strain evidence="4">IBRC-M 10043</strain>
    </source>
</reference>
<feature type="region of interest" description="Disordered" evidence="1">
    <location>
        <begin position="245"/>
        <end position="282"/>
    </location>
</feature>
<organism evidence="3 4">
    <name type="scientific">Halorientalis persicus</name>
    <dbReference type="NCBI Taxonomy" id="1367881"/>
    <lineage>
        <taxon>Archaea</taxon>
        <taxon>Methanobacteriati</taxon>
        <taxon>Methanobacteriota</taxon>
        <taxon>Stenosarchaea group</taxon>
        <taxon>Halobacteria</taxon>
        <taxon>Halobacteriales</taxon>
        <taxon>Haloarculaceae</taxon>
        <taxon>Halorientalis</taxon>
    </lineage>
</organism>
<evidence type="ECO:0000256" key="1">
    <source>
        <dbReference type="SAM" id="MobiDB-lite"/>
    </source>
</evidence>
<dbReference type="Proteomes" id="UP000198775">
    <property type="component" value="Unassembled WGS sequence"/>
</dbReference>
<feature type="compositionally biased region" description="Basic and acidic residues" evidence="1">
    <location>
        <begin position="252"/>
        <end position="271"/>
    </location>
</feature>
<dbReference type="AlphaFoldDB" id="A0A1H8S6I9"/>
<feature type="domain" description="DUF4367" evidence="2">
    <location>
        <begin position="280"/>
        <end position="377"/>
    </location>
</feature>
<dbReference type="InterPro" id="IPR052944">
    <property type="entry name" value="Sporulation_related"/>
</dbReference>
<keyword evidence="3" id="KW-0449">Lipoprotein</keyword>
<dbReference type="SUPFAM" id="SSF89392">
    <property type="entry name" value="Prokaryotic lipoproteins and lipoprotein localization factors"/>
    <property type="match status" value="1"/>
</dbReference>
<dbReference type="Pfam" id="PF09865">
    <property type="entry name" value="DUF2092"/>
    <property type="match status" value="1"/>
</dbReference>
<proteinExistence type="predicted"/>
<protein>
    <submittedName>
        <fullName evidence="3">Outer membrane lipoprotein-sorting protein</fullName>
    </submittedName>
</protein>
<evidence type="ECO:0000313" key="4">
    <source>
        <dbReference type="Proteomes" id="UP000198775"/>
    </source>
</evidence>
<dbReference type="EMBL" id="FOCX01000018">
    <property type="protein sequence ID" value="SEO74629.1"/>
    <property type="molecule type" value="Genomic_DNA"/>
</dbReference>
<evidence type="ECO:0000313" key="3">
    <source>
        <dbReference type="EMBL" id="SEO74629.1"/>
    </source>
</evidence>
<dbReference type="InterPro" id="IPR025377">
    <property type="entry name" value="DUF4367"/>
</dbReference>
<gene>
    <name evidence="3" type="ORF">SAMN05216388_101817</name>
</gene>
<dbReference type="Gene3D" id="2.50.20.10">
    <property type="entry name" value="Lipoprotein localisation LolA/LolB/LppX"/>
    <property type="match status" value="1"/>
</dbReference>
<name>A0A1H8S6I9_9EURY</name>
<keyword evidence="4" id="KW-1185">Reference proteome</keyword>